<protein>
    <submittedName>
        <fullName evidence="2">HET-domain-containing protein</fullName>
    </submittedName>
</protein>
<feature type="domain" description="Heterokaryon incompatibility" evidence="1">
    <location>
        <begin position="185"/>
        <end position="334"/>
    </location>
</feature>
<dbReference type="Proteomes" id="UP000799536">
    <property type="component" value="Unassembled WGS sequence"/>
</dbReference>
<comment type="caution">
    <text evidence="2">The sequence shown here is derived from an EMBL/GenBank/DDBJ whole genome shotgun (WGS) entry which is preliminary data.</text>
</comment>
<sequence>MAEEDEHINRRLVQTQEKVDDTLCRICRTLLEVAQGPDISDGTLHQVTLGTLKELLEIECDQHEPILDLVSKYLQELDERSEDASVYASKSAGQISVGSDFAGEPRFYVLENQDGVDGRWVPKIGHPQWVDHNLFPSWKETCLNDHNVSCGGETSGDDPRFAKRPSLFIDVKGMCLVHAGPKDPYVALSYVWGNVQTLQTVKENVSLLKRKQAISAAINNSEIPKTIVHAIEITRILKERYLWVDALCIVQDGDEKLDEISNMASIYANSVVTIIAAEGKSAQDGIRGIRNLSEPRKYKQRVTIDLGKGFQLVENLWSLLPKTTWSSRGWTFQEAAFSPRQLIFGDHVVHWRCDCAMWLEACDAESDKRLSRFEMWARDDPRWIRQQEVIRRPFPTLHTYGYIVEGFTKRYFTYAKDAIFGFAGIASILGQGFDGGFLYGLPETLFDVALLWQPDSVLERRLPANSLSDWQAPSWSWMGWRGDIFCLPKELDYHTGYKPATPRTIATVKWYTATVATDGHKKRRIFATTQHYSQTHFDENTPVALGWTHLCKVSPESGPGQSEKEHAQQYFTYEGLPSYKFLYPFPLKNTRAPAGLARLWVGLLHIQDEDTAMALPSKLDPPTSWRGVELISISLGNFGNYWTNFGRAFPEEFNHPERPKEGELYEYHNVLWIEWDSGVAYRKGLGRVVKAVWESEEREWIDVTLG</sequence>
<organism evidence="2 3">
    <name type="scientific">Delitschia confertaspora ATCC 74209</name>
    <dbReference type="NCBI Taxonomy" id="1513339"/>
    <lineage>
        <taxon>Eukaryota</taxon>
        <taxon>Fungi</taxon>
        <taxon>Dikarya</taxon>
        <taxon>Ascomycota</taxon>
        <taxon>Pezizomycotina</taxon>
        <taxon>Dothideomycetes</taxon>
        <taxon>Pleosporomycetidae</taxon>
        <taxon>Pleosporales</taxon>
        <taxon>Delitschiaceae</taxon>
        <taxon>Delitschia</taxon>
    </lineage>
</organism>
<dbReference type="OrthoDB" id="5428863at2759"/>
<accession>A0A9P4JEV4</accession>
<evidence type="ECO:0000259" key="1">
    <source>
        <dbReference type="Pfam" id="PF06985"/>
    </source>
</evidence>
<reference evidence="2" key="1">
    <citation type="journal article" date="2020" name="Stud. Mycol.">
        <title>101 Dothideomycetes genomes: a test case for predicting lifestyles and emergence of pathogens.</title>
        <authorList>
            <person name="Haridas S."/>
            <person name="Albert R."/>
            <person name="Binder M."/>
            <person name="Bloem J."/>
            <person name="Labutti K."/>
            <person name="Salamov A."/>
            <person name="Andreopoulos B."/>
            <person name="Baker S."/>
            <person name="Barry K."/>
            <person name="Bills G."/>
            <person name="Bluhm B."/>
            <person name="Cannon C."/>
            <person name="Castanera R."/>
            <person name="Culley D."/>
            <person name="Daum C."/>
            <person name="Ezra D."/>
            <person name="Gonzalez J."/>
            <person name="Henrissat B."/>
            <person name="Kuo A."/>
            <person name="Liang C."/>
            <person name="Lipzen A."/>
            <person name="Lutzoni F."/>
            <person name="Magnuson J."/>
            <person name="Mondo S."/>
            <person name="Nolan M."/>
            <person name="Ohm R."/>
            <person name="Pangilinan J."/>
            <person name="Park H.-J."/>
            <person name="Ramirez L."/>
            <person name="Alfaro M."/>
            <person name="Sun H."/>
            <person name="Tritt A."/>
            <person name="Yoshinaga Y."/>
            <person name="Zwiers L.-H."/>
            <person name="Turgeon B."/>
            <person name="Goodwin S."/>
            <person name="Spatafora J."/>
            <person name="Crous P."/>
            <person name="Grigoriev I."/>
        </authorList>
    </citation>
    <scope>NUCLEOTIDE SEQUENCE</scope>
    <source>
        <strain evidence="2">ATCC 74209</strain>
    </source>
</reference>
<dbReference type="InterPro" id="IPR010730">
    <property type="entry name" value="HET"/>
</dbReference>
<dbReference type="Pfam" id="PF06985">
    <property type="entry name" value="HET"/>
    <property type="match status" value="1"/>
</dbReference>
<name>A0A9P4JEV4_9PLEO</name>
<evidence type="ECO:0000313" key="2">
    <source>
        <dbReference type="EMBL" id="KAF2197965.1"/>
    </source>
</evidence>
<proteinExistence type="predicted"/>
<keyword evidence="3" id="KW-1185">Reference proteome</keyword>
<gene>
    <name evidence="2" type="ORF">GQ43DRAFT_465992</name>
</gene>
<dbReference type="PANTHER" id="PTHR33112">
    <property type="entry name" value="DOMAIN PROTEIN, PUTATIVE-RELATED"/>
    <property type="match status" value="1"/>
</dbReference>
<evidence type="ECO:0000313" key="3">
    <source>
        <dbReference type="Proteomes" id="UP000799536"/>
    </source>
</evidence>
<dbReference type="PANTHER" id="PTHR33112:SF12">
    <property type="entry name" value="HETEROKARYON INCOMPATIBILITY DOMAIN-CONTAINING PROTEIN"/>
    <property type="match status" value="1"/>
</dbReference>
<dbReference type="EMBL" id="ML994182">
    <property type="protein sequence ID" value="KAF2197965.1"/>
    <property type="molecule type" value="Genomic_DNA"/>
</dbReference>
<dbReference type="AlphaFoldDB" id="A0A9P4JEV4"/>